<dbReference type="CDD" id="cd01392">
    <property type="entry name" value="HTH_LacI"/>
    <property type="match status" value="1"/>
</dbReference>
<proteinExistence type="predicted"/>
<accession>A0A1J5QIX7</accession>
<dbReference type="SMART" id="SM00354">
    <property type="entry name" value="HTH_LACI"/>
    <property type="match status" value="1"/>
</dbReference>
<dbReference type="SUPFAM" id="SSF53822">
    <property type="entry name" value="Periplasmic binding protein-like I"/>
    <property type="match status" value="1"/>
</dbReference>
<dbReference type="InterPro" id="IPR001761">
    <property type="entry name" value="Peripla_BP/Lac1_sug-bd_dom"/>
</dbReference>
<dbReference type="Pfam" id="PF00532">
    <property type="entry name" value="Peripla_BP_1"/>
    <property type="match status" value="1"/>
</dbReference>
<keyword evidence="3" id="KW-0804">Transcription</keyword>
<dbReference type="CDD" id="cd06267">
    <property type="entry name" value="PBP1_LacI_sugar_binding-like"/>
    <property type="match status" value="1"/>
</dbReference>
<dbReference type="Pfam" id="PF00356">
    <property type="entry name" value="LacI"/>
    <property type="match status" value="1"/>
</dbReference>
<dbReference type="Gene3D" id="1.10.260.40">
    <property type="entry name" value="lambda repressor-like DNA-binding domains"/>
    <property type="match status" value="1"/>
</dbReference>
<dbReference type="SUPFAM" id="SSF47413">
    <property type="entry name" value="lambda repressor-like DNA-binding domains"/>
    <property type="match status" value="1"/>
</dbReference>
<name>A0A1J5QIX7_9ZZZZ</name>
<dbReference type="EMBL" id="MLJW01001137">
    <property type="protein sequence ID" value="OIQ79924.1"/>
    <property type="molecule type" value="Genomic_DNA"/>
</dbReference>
<sequence length="346" mass="38540">MNEKKVTLQYLSKSLGISASTISRVLNGLGEQYRISKETITLVTTTANKLNYSPNNIAKGLRLKRSSTIGLIVPDISNSWFTHLALEIEKEALKYDYNIFLHNSNDDIKIEKKSIALLKNWMVDGIIIAPIGLESEHLVNASQSGTPLVLIDRFFEGIDLPYISSNDYEGALEANQYLIDNGHTRIACFQGIVGTSTNNQRINGYKQALKNNNIAFDAELVMGTDFGFGNGYTCAKKLIKNLANTNVTAIFSMGDQITLGLLKAFKEEGIKIPEHISVVSFDEQVYSDLLFTPLTTVSHMNENIGTISLKMMLDQFDQNIKTKPENVVLKSKLIIRDSVKSLRHNN</sequence>
<dbReference type="PROSITE" id="PS50932">
    <property type="entry name" value="HTH_LACI_2"/>
    <property type="match status" value="1"/>
</dbReference>
<dbReference type="GO" id="GO:0000976">
    <property type="term" value="F:transcription cis-regulatory region binding"/>
    <property type="evidence" value="ECO:0007669"/>
    <property type="project" value="TreeGrafter"/>
</dbReference>
<protein>
    <submittedName>
        <fullName evidence="5">HTH-type transcriptional regulator DegA</fullName>
    </submittedName>
</protein>
<reference evidence="5" key="1">
    <citation type="submission" date="2016-10" db="EMBL/GenBank/DDBJ databases">
        <title>Sequence of Gallionella enrichment culture.</title>
        <authorList>
            <person name="Poehlein A."/>
            <person name="Muehling M."/>
            <person name="Daniel R."/>
        </authorList>
    </citation>
    <scope>NUCLEOTIDE SEQUENCE</scope>
</reference>
<dbReference type="InterPro" id="IPR000843">
    <property type="entry name" value="HTH_LacI"/>
</dbReference>
<evidence type="ECO:0000256" key="2">
    <source>
        <dbReference type="ARBA" id="ARBA00023125"/>
    </source>
</evidence>
<dbReference type="AlphaFoldDB" id="A0A1J5QIX7"/>
<feature type="domain" description="HTH lacI-type" evidence="4">
    <location>
        <begin position="6"/>
        <end position="63"/>
    </location>
</feature>
<gene>
    <name evidence="5" type="primary">degA_14</name>
    <name evidence="5" type="ORF">GALL_383310</name>
</gene>
<dbReference type="PANTHER" id="PTHR30146:SF109">
    <property type="entry name" value="HTH-TYPE TRANSCRIPTIONAL REGULATOR GALS"/>
    <property type="match status" value="1"/>
</dbReference>
<comment type="caution">
    <text evidence="5">The sequence shown here is derived from an EMBL/GenBank/DDBJ whole genome shotgun (WGS) entry which is preliminary data.</text>
</comment>
<evidence type="ECO:0000256" key="3">
    <source>
        <dbReference type="ARBA" id="ARBA00023163"/>
    </source>
</evidence>
<dbReference type="GO" id="GO:0003700">
    <property type="term" value="F:DNA-binding transcription factor activity"/>
    <property type="evidence" value="ECO:0007669"/>
    <property type="project" value="TreeGrafter"/>
</dbReference>
<dbReference type="Gene3D" id="3.40.50.2300">
    <property type="match status" value="2"/>
</dbReference>
<evidence type="ECO:0000256" key="1">
    <source>
        <dbReference type="ARBA" id="ARBA00023015"/>
    </source>
</evidence>
<evidence type="ECO:0000313" key="5">
    <source>
        <dbReference type="EMBL" id="OIQ79924.1"/>
    </source>
</evidence>
<organism evidence="5">
    <name type="scientific">mine drainage metagenome</name>
    <dbReference type="NCBI Taxonomy" id="410659"/>
    <lineage>
        <taxon>unclassified sequences</taxon>
        <taxon>metagenomes</taxon>
        <taxon>ecological metagenomes</taxon>
    </lineage>
</organism>
<keyword evidence="2" id="KW-0238">DNA-binding</keyword>
<keyword evidence="1" id="KW-0805">Transcription regulation</keyword>
<dbReference type="InterPro" id="IPR028082">
    <property type="entry name" value="Peripla_BP_I"/>
</dbReference>
<evidence type="ECO:0000259" key="4">
    <source>
        <dbReference type="PROSITE" id="PS50932"/>
    </source>
</evidence>
<dbReference type="InterPro" id="IPR010982">
    <property type="entry name" value="Lambda_DNA-bd_dom_sf"/>
</dbReference>
<dbReference type="PANTHER" id="PTHR30146">
    <property type="entry name" value="LACI-RELATED TRANSCRIPTIONAL REPRESSOR"/>
    <property type="match status" value="1"/>
</dbReference>